<keyword evidence="2" id="KW-1185">Reference proteome</keyword>
<sequence>MIDVADLALARDYTAKGDRWNHLSRTGYFSAFLEPVRHKATIRVLPMKTEALQHLHPAEKVSLFQCSSATHPWTFFSFFIQSECEKS</sequence>
<dbReference type="EMBL" id="JAASQI010000001">
    <property type="protein sequence ID" value="NIJ56251.1"/>
    <property type="molecule type" value="Genomic_DNA"/>
</dbReference>
<evidence type="ECO:0000313" key="1">
    <source>
        <dbReference type="EMBL" id="NIJ56251.1"/>
    </source>
</evidence>
<name>A0ABX0UTG5_9HYPH</name>
<accession>A0ABX0UTG5</accession>
<evidence type="ECO:0000313" key="2">
    <source>
        <dbReference type="Proteomes" id="UP001429580"/>
    </source>
</evidence>
<organism evidence="1 2">
    <name type="scientific">Pseudochelatococcus lubricantis</name>
    <dbReference type="NCBI Taxonomy" id="1538102"/>
    <lineage>
        <taxon>Bacteria</taxon>
        <taxon>Pseudomonadati</taxon>
        <taxon>Pseudomonadota</taxon>
        <taxon>Alphaproteobacteria</taxon>
        <taxon>Hyphomicrobiales</taxon>
        <taxon>Chelatococcaceae</taxon>
        <taxon>Pseudochelatococcus</taxon>
    </lineage>
</organism>
<gene>
    <name evidence="1" type="ORF">FHS82_000064</name>
</gene>
<reference evidence="1 2" key="1">
    <citation type="submission" date="2020-03" db="EMBL/GenBank/DDBJ databases">
        <title>Genomic Encyclopedia of Type Strains, Phase IV (KMG-IV): sequencing the most valuable type-strain genomes for metagenomic binning, comparative biology and taxonomic classification.</title>
        <authorList>
            <person name="Goeker M."/>
        </authorList>
    </citation>
    <scope>NUCLEOTIDE SEQUENCE [LARGE SCALE GENOMIC DNA]</scope>
    <source>
        <strain evidence="1 2">DSM 103870</strain>
    </source>
</reference>
<dbReference type="RefSeq" id="WP_166947567.1">
    <property type="nucleotide sequence ID" value="NZ_JAASQI010000001.1"/>
</dbReference>
<protein>
    <submittedName>
        <fullName evidence="1">Uncharacterized protein</fullName>
    </submittedName>
</protein>
<dbReference type="Proteomes" id="UP001429580">
    <property type="component" value="Unassembled WGS sequence"/>
</dbReference>
<comment type="caution">
    <text evidence="1">The sequence shown here is derived from an EMBL/GenBank/DDBJ whole genome shotgun (WGS) entry which is preliminary data.</text>
</comment>
<proteinExistence type="predicted"/>